<name>I9NYX1_9ALTE</name>
<keyword evidence="7 8" id="KW-0624">Polysaccharide degradation</keyword>
<evidence type="ECO:0000256" key="4">
    <source>
        <dbReference type="ARBA" id="ARBA00022801"/>
    </source>
</evidence>
<evidence type="ECO:0000256" key="7">
    <source>
        <dbReference type="ARBA" id="ARBA00023326"/>
    </source>
</evidence>
<dbReference type="EC" id="3.2.1.2" evidence="3 8"/>
<evidence type="ECO:0000256" key="8">
    <source>
        <dbReference type="RuleBase" id="RU000509"/>
    </source>
</evidence>
<organism evidence="10 11">
    <name type="scientific">Alishewanella agri BL06</name>
    <dbReference type="NCBI Taxonomy" id="1195246"/>
    <lineage>
        <taxon>Bacteria</taxon>
        <taxon>Pseudomonadati</taxon>
        <taxon>Pseudomonadota</taxon>
        <taxon>Gammaproteobacteria</taxon>
        <taxon>Alteromonadales</taxon>
        <taxon>Alteromonadaceae</taxon>
        <taxon>Alishewanella</taxon>
    </lineage>
</organism>
<sequence>MRKVMLFCSLLFCLTWPVQALPEINAMAPLIVRERSEFQHQLKVAKKLGITAISVDVWWGLVEQAGDQQFVWQYYDDVFSDIRAAGLKIIPIMAFHQCGGNVGDDCDIPLPGWIWTHYQRKGIAPDDLRYQSEDGNTANETLSLWSDELVKTQYIEFMQAFATRYQTIATDFVELNISMGPAGELRYPSYNSHDGVAAAFPSRGRFQAYSLLSRTDFQHWLEQRYQSIATLNSGWGTAYQNFAEIALPMSWDQAIASNQHLTEPSRQDFLQWYHQALVAHGARMLRYAEYAFQQLPAEIPLGFKIPGIHWTINSDIGARTAELAAGIIDANAAFSSTPEPGYQQIIALAAPKAKQQRKVVVHFTALEMSDEPEGEAGSMPSTLVNWIGAEARRQGVILKGENALAAGLYHAEGWSNLQQVLRNGNYQGLTLLRLNDIVENPLAVATLQQLQPGF</sequence>
<dbReference type="SUPFAM" id="SSF51445">
    <property type="entry name" value="(Trans)glycosidases"/>
    <property type="match status" value="1"/>
</dbReference>
<keyword evidence="11" id="KW-1185">Reference proteome</keyword>
<dbReference type="GO" id="GO:0016161">
    <property type="term" value="F:beta-amylase activity"/>
    <property type="evidence" value="ECO:0007669"/>
    <property type="project" value="UniProtKB-EC"/>
</dbReference>
<dbReference type="InterPro" id="IPR018238">
    <property type="entry name" value="Glyco_hydro_14_CS"/>
</dbReference>
<feature type="signal peptide" evidence="9">
    <location>
        <begin position="1"/>
        <end position="20"/>
    </location>
</feature>
<gene>
    <name evidence="10" type="ORF">AGRI_13975</name>
</gene>
<keyword evidence="9" id="KW-0732">Signal</keyword>
<evidence type="ECO:0000313" key="10">
    <source>
        <dbReference type="EMBL" id="EIW87634.1"/>
    </source>
</evidence>
<evidence type="ECO:0000256" key="2">
    <source>
        <dbReference type="ARBA" id="ARBA00005652"/>
    </source>
</evidence>
<dbReference type="PATRIC" id="fig|1195246.3.peg.2773"/>
<dbReference type="PRINTS" id="PR00750">
    <property type="entry name" value="BETAAMYLASE"/>
</dbReference>
<evidence type="ECO:0000256" key="5">
    <source>
        <dbReference type="ARBA" id="ARBA00023277"/>
    </source>
</evidence>
<proteinExistence type="inferred from homology"/>
<dbReference type="PROSITE" id="PS00506">
    <property type="entry name" value="BETA_AMYLASE_1"/>
    <property type="match status" value="1"/>
</dbReference>
<keyword evidence="4 8" id="KW-0378">Hydrolase</keyword>
<evidence type="ECO:0000256" key="6">
    <source>
        <dbReference type="ARBA" id="ARBA00023295"/>
    </source>
</evidence>
<dbReference type="PROSITE" id="PS00679">
    <property type="entry name" value="BETA_AMYLASE_2"/>
    <property type="match status" value="1"/>
</dbReference>
<protein>
    <recommendedName>
        <fullName evidence="3 8">Beta-amylase</fullName>
        <ecNumber evidence="3 8">3.2.1.2</ecNumber>
    </recommendedName>
</protein>
<evidence type="ECO:0000256" key="9">
    <source>
        <dbReference type="SAM" id="SignalP"/>
    </source>
</evidence>
<keyword evidence="5 8" id="KW-0119">Carbohydrate metabolism</keyword>
<dbReference type="RefSeq" id="WP_008985559.1">
    <property type="nucleotide sequence ID" value="NZ_AKKU01000026.1"/>
</dbReference>
<dbReference type="InterPro" id="IPR017853">
    <property type="entry name" value="GH"/>
</dbReference>
<dbReference type="Gene3D" id="3.20.20.80">
    <property type="entry name" value="Glycosidases"/>
    <property type="match status" value="1"/>
</dbReference>
<comment type="catalytic activity">
    <reaction evidence="1 8">
        <text>Hydrolysis of (1-&gt;4)-alpha-D-glucosidic linkages in polysaccharides so as to remove successive maltose units from the non-reducing ends of the chains.</text>
        <dbReference type="EC" id="3.2.1.2"/>
    </reaction>
</comment>
<dbReference type="InterPro" id="IPR001554">
    <property type="entry name" value="Glyco_hydro_14"/>
</dbReference>
<dbReference type="PANTHER" id="PTHR31352:SF1">
    <property type="entry name" value="BETA-AMYLASE 3, CHLOROPLASTIC"/>
    <property type="match status" value="1"/>
</dbReference>
<keyword evidence="6 8" id="KW-0326">Glycosidase</keyword>
<dbReference type="STRING" id="1195246.AGRI_13975"/>
<evidence type="ECO:0000256" key="3">
    <source>
        <dbReference type="ARBA" id="ARBA00012594"/>
    </source>
</evidence>
<dbReference type="Proteomes" id="UP000035062">
    <property type="component" value="Unassembled WGS sequence"/>
</dbReference>
<evidence type="ECO:0000313" key="11">
    <source>
        <dbReference type="Proteomes" id="UP000035062"/>
    </source>
</evidence>
<comment type="similarity">
    <text evidence="2 8">Belongs to the glycosyl hydrolase 14 family.</text>
</comment>
<dbReference type="Pfam" id="PF01373">
    <property type="entry name" value="Glyco_hydro_14"/>
    <property type="match status" value="1"/>
</dbReference>
<accession>I9NYX1</accession>
<comment type="caution">
    <text evidence="10">The sequence shown here is derived from an EMBL/GenBank/DDBJ whole genome shotgun (WGS) entry which is preliminary data.</text>
</comment>
<evidence type="ECO:0000256" key="1">
    <source>
        <dbReference type="ARBA" id="ARBA00000546"/>
    </source>
</evidence>
<dbReference type="GO" id="GO:0000272">
    <property type="term" value="P:polysaccharide catabolic process"/>
    <property type="evidence" value="ECO:0007669"/>
    <property type="project" value="UniProtKB-KW"/>
</dbReference>
<dbReference type="EMBL" id="AKKU01000026">
    <property type="protein sequence ID" value="EIW87634.1"/>
    <property type="molecule type" value="Genomic_DNA"/>
</dbReference>
<dbReference type="eggNOG" id="COG1874">
    <property type="taxonomic scope" value="Bacteria"/>
</dbReference>
<dbReference type="AlphaFoldDB" id="I9NYX1"/>
<dbReference type="PANTHER" id="PTHR31352">
    <property type="entry name" value="BETA-AMYLASE 1, CHLOROPLASTIC"/>
    <property type="match status" value="1"/>
</dbReference>
<reference evidence="10 11" key="1">
    <citation type="journal article" date="2012" name="J. Bacteriol.">
        <title>Genome Sequence of Pectin-Degrading Alishewanella agri, Isolated from Landfill Soil.</title>
        <authorList>
            <person name="Kim J."/>
            <person name="Jung J."/>
            <person name="Sung J.S."/>
            <person name="Chun J."/>
            <person name="Park W."/>
        </authorList>
    </citation>
    <scope>NUCLEOTIDE SEQUENCE [LARGE SCALE GENOMIC DNA]</scope>
    <source>
        <strain evidence="10 11">BL06</strain>
    </source>
</reference>
<feature type="chain" id="PRO_5003722836" description="Beta-amylase" evidence="9">
    <location>
        <begin position="21"/>
        <end position="454"/>
    </location>
</feature>